<dbReference type="Pfam" id="PF04851">
    <property type="entry name" value="ResIII"/>
    <property type="match status" value="1"/>
</dbReference>
<dbReference type="Proteomes" id="UP000245488">
    <property type="component" value="Unassembled WGS sequence"/>
</dbReference>
<dbReference type="SUPFAM" id="SSF52540">
    <property type="entry name" value="P-loop containing nucleoside triphosphate hydrolases"/>
    <property type="match status" value="1"/>
</dbReference>
<evidence type="ECO:0000313" key="3">
    <source>
        <dbReference type="Proteomes" id="UP000245488"/>
    </source>
</evidence>
<keyword evidence="2" id="KW-0255">Endonuclease</keyword>
<dbReference type="AlphaFoldDB" id="A0A317FWI7"/>
<dbReference type="GO" id="GO:0016787">
    <property type="term" value="F:hydrolase activity"/>
    <property type="evidence" value="ECO:0007669"/>
    <property type="project" value="InterPro"/>
</dbReference>
<dbReference type="EMBL" id="NXNG01000052">
    <property type="protein sequence ID" value="PWT25617.1"/>
    <property type="molecule type" value="Genomic_DNA"/>
</dbReference>
<keyword evidence="2" id="KW-0540">Nuclease</keyword>
<dbReference type="GO" id="GO:0003677">
    <property type="term" value="F:DNA binding"/>
    <property type="evidence" value="ECO:0007669"/>
    <property type="project" value="InterPro"/>
</dbReference>
<feature type="domain" description="Helicase/UvrB N-terminal" evidence="1">
    <location>
        <begin position="1"/>
        <end position="32"/>
    </location>
</feature>
<dbReference type="GO" id="GO:0005829">
    <property type="term" value="C:cytosol"/>
    <property type="evidence" value="ECO:0007669"/>
    <property type="project" value="TreeGrafter"/>
</dbReference>
<dbReference type="GO" id="GO:0005524">
    <property type="term" value="F:ATP binding"/>
    <property type="evidence" value="ECO:0007669"/>
    <property type="project" value="InterPro"/>
</dbReference>
<dbReference type="RefSeq" id="WP_192575625.1">
    <property type="nucleotide sequence ID" value="NZ_NXNG01000052.1"/>
</dbReference>
<evidence type="ECO:0000313" key="2">
    <source>
        <dbReference type="EMBL" id="PWT25617.1"/>
    </source>
</evidence>
<dbReference type="Gene3D" id="3.40.50.300">
    <property type="entry name" value="P-loop containing nucleotide triphosphate hydrolases"/>
    <property type="match status" value="1"/>
</dbReference>
<name>A0A317FWI7_BUTFI</name>
<comment type="caution">
    <text evidence="2">The sequence shown here is derived from an EMBL/GenBank/DDBJ whole genome shotgun (WGS) entry which is preliminary data.</text>
</comment>
<accession>A0A317FWI7</accession>
<protein>
    <submittedName>
        <fullName evidence="2">NgoFVII family restriction endonuclease</fullName>
    </submittedName>
</protein>
<dbReference type="InterPro" id="IPR006935">
    <property type="entry name" value="Helicase/UvrB_N"/>
</dbReference>
<reference evidence="2 3" key="1">
    <citation type="submission" date="2017-09" db="EMBL/GenBank/DDBJ databases">
        <title>High-quality draft genome sequence of Butyrivibrio fibrisolvens INBov1, isolated from cow rumen.</title>
        <authorList>
            <person name="Rodriguez Hernaez J."/>
            <person name="Rivarola M."/>
            <person name="Paniego N."/>
            <person name="Cravero S."/>
            <person name="Ceron Cucchi M."/>
            <person name="Martinez M.C."/>
        </authorList>
    </citation>
    <scope>NUCLEOTIDE SEQUENCE [LARGE SCALE GENOMIC DNA]</scope>
    <source>
        <strain evidence="2 3">INBov1</strain>
    </source>
</reference>
<evidence type="ECO:0000259" key="1">
    <source>
        <dbReference type="Pfam" id="PF04851"/>
    </source>
</evidence>
<gene>
    <name evidence="2" type="ORF">CPT75_02245</name>
</gene>
<organism evidence="2 3">
    <name type="scientific">Butyrivibrio fibrisolvens</name>
    <dbReference type="NCBI Taxonomy" id="831"/>
    <lineage>
        <taxon>Bacteria</taxon>
        <taxon>Bacillati</taxon>
        <taxon>Bacillota</taxon>
        <taxon>Clostridia</taxon>
        <taxon>Lachnospirales</taxon>
        <taxon>Lachnospiraceae</taxon>
        <taxon>Butyrivibrio</taxon>
    </lineage>
</organism>
<keyword evidence="3" id="KW-1185">Reference proteome</keyword>
<sequence length="87" mass="10375">DEFHHAVNDQYRRIVDYFKPEFLLGLTATPERMDGRNIYEICDYNVPYEISLKEAINKGMLSPFHYYGIYDDTDYSGLHLVRGRYDE</sequence>
<keyword evidence="2" id="KW-0378">Hydrolase</keyword>
<dbReference type="GO" id="GO:0004519">
    <property type="term" value="F:endonuclease activity"/>
    <property type="evidence" value="ECO:0007669"/>
    <property type="project" value="UniProtKB-KW"/>
</dbReference>
<feature type="non-terminal residue" evidence="2">
    <location>
        <position position="87"/>
    </location>
</feature>
<dbReference type="InterPro" id="IPR027417">
    <property type="entry name" value="P-loop_NTPase"/>
</dbReference>
<proteinExistence type="predicted"/>
<dbReference type="InterPro" id="IPR050742">
    <property type="entry name" value="Helicase_Restrict-Modif_Enz"/>
</dbReference>
<dbReference type="PANTHER" id="PTHR47396:SF1">
    <property type="entry name" value="ATP-DEPENDENT HELICASE IRC3-RELATED"/>
    <property type="match status" value="1"/>
</dbReference>
<feature type="non-terminal residue" evidence="2">
    <location>
        <position position="1"/>
    </location>
</feature>
<dbReference type="PANTHER" id="PTHR47396">
    <property type="entry name" value="TYPE I RESTRICTION ENZYME ECOKI R PROTEIN"/>
    <property type="match status" value="1"/>
</dbReference>